<dbReference type="InterPro" id="IPR042197">
    <property type="entry name" value="Apaf_helical"/>
</dbReference>
<dbReference type="InterPro" id="IPR027417">
    <property type="entry name" value="P-loop_NTPase"/>
</dbReference>
<organism evidence="3 4">
    <name type="scientific">Ziziphus jujuba</name>
    <name type="common">Chinese jujube</name>
    <name type="synonym">Ziziphus sativa</name>
    <dbReference type="NCBI Taxonomy" id="326968"/>
    <lineage>
        <taxon>Eukaryota</taxon>
        <taxon>Viridiplantae</taxon>
        <taxon>Streptophyta</taxon>
        <taxon>Embryophyta</taxon>
        <taxon>Tracheophyta</taxon>
        <taxon>Spermatophyta</taxon>
        <taxon>Magnoliopsida</taxon>
        <taxon>eudicotyledons</taxon>
        <taxon>Gunneridae</taxon>
        <taxon>Pentapetalae</taxon>
        <taxon>rosids</taxon>
        <taxon>fabids</taxon>
        <taxon>Rosales</taxon>
        <taxon>Rhamnaceae</taxon>
        <taxon>Paliureae</taxon>
        <taxon>Ziziphus</taxon>
    </lineage>
</organism>
<dbReference type="Gene3D" id="3.40.50.300">
    <property type="entry name" value="P-loop containing nucleotide triphosphate hydrolases"/>
    <property type="match status" value="1"/>
</dbReference>
<reference evidence="4" key="1">
    <citation type="submission" date="2025-08" db="UniProtKB">
        <authorList>
            <consortium name="RefSeq"/>
        </authorList>
    </citation>
    <scope>IDENTIFICATION</scope>
    <source>
        <tissue evidence="4">Seedling</tissue>
    </source>
</reference>
<dbReference type="Gene3D" id="1.10.8.430">
    <property type="entry name" value="Helical domain of apoptotic protease-activating factors"/>
    <property type="match status" value="1"/>
</dbReference>
<dbReference type="PRINTS" id="PR00364">
    <property type="entry name" value="DISEASERSIST"/>
</dbReference>
<keyword evidence="1" id="KW-0611">Plant defense</keyword>
<evidence type="ECO:0000313" key="4">
    <source>
        <dbReference type="RefSeq" id="XP_060669657.1"/>
    </source>
</evidence>
<feature type="domain" description="NB-ARC" evidence="2">
    <location>
        <begin position="54"/>
        <end position="229"/>
    </location>
</feature>
<dbReference type="InterPro" id="IPR002182">
    <property type="entry name" value="NB-ARC"/>
</dbReference>
<dbReference type="PANTHER" id="PTHR36766:SF51">
    <property type="entry name" value="DISEASE RESISTANCE RPP13-LIKE PROTEIN 1"/>
    <property type="match status" value="1"/>
</dbReference>
<evidence type="ECO:0000313" key="3">
    <source>
        <dbReference type="Proteomes" id="UP001652623"/>
    </source>
</evidence>
<gene>
    <name evidence="4" type="primary">LOC132800301</name>
</gene>
<protein>
    <submittedName>
        <fullName evidence="4">Disease resistance RPP13-like protein 1</fullName>
    </submittedName>
</protein>
<proteinExistence type="predicted"/>
<dbReference type="Pfam" id="PF00931">
    <property type="entry name" value="NB-ARC"/>
    <property type="match status" value="1"/>
</dbReference>
<name>A0ABM3ZYX5_ZIZJJ</name>
<evidence type="ECO:0000256" key="1">
    <source>
        <dbReference type="ARBA" id="ARBA00022821"/>
    </source>
</evidence>
<dbReference type="PANTHER" id="PTHR36766">
    <property type="entry name" value="PLANT BROAD-SPECTRUM MILDEW RESISTANCE PROTEIN RPW8"/>
    <property type="match status" value="1"/>
</dbReference>
<sequence length="308" mass="35377">MKNKLEKILRRFKVFEKSINILGLTNKGVGEKPSPTPPTISLIEESEFYGRDGDKEATIKLLLKDDDKGSNKVSVIPIVGMDGIGKTTLAQSVYNNHKVQNHFNLESWVFVSEEFDIFRVTGIVLSAVPKSHSLPYDKRNLDSLQTELKERLMGKKFLIVLDDVWNEDYVDWKNISKPFKYGARGSKIIVTTRTEKVAKIMSTIPTHYQLKQLKDEDCWRLFKKHAFDNIRDDSSVRKVLETIGKQIIQKCNGLPLAVKTPGGLLRSKEDVSEWERILKSDIWDFSYKESKILPALMLSYHYLPSQLK</sequence>
<dbReference type="GeneID" id="132800301"/>
<dbReference type="SUPFAM" id="SSF52540">
    <property type="entry name" value="P-loop containing nucleoside triphosphate hydrolases"/>
    <property type="match status" value="1"/>
</dbReference>
<keyword evidence="3" id="KW-1185">Reference proteome</keyword>
<dbReference type="Proteomes" id="UP001652623">
    <property type="component" value="Chromosome 12"/>
</dbReference>
<accession>A0ABM3ZYX5</accession>
<dbReference type="RefSeq" id="XP_060669657.1">
    <property type="nucleotide sequence ID" value="XM_060813674.1"/>
</dbReference>
<evidence type="ECO:0000259" key="2">
    <source>
        <dbReference type="Pfam" id="PF00931"/>
    </source>
</evidence>